<evidence type="ECO:0000313" key="1">
    <source>
        <dbReference type="EMBL" id="VFK08405.1"/>
    </source>
</evidence>
<name>A0A450X5X1_9GAMM</name>
<evidence type="ECO:0000313" key="2">
    <source>
        <dbReference type="EMBL" id="VFK24621.1"/>
    </source>
</evidence>
<protein>
    <submittedName>
        <fullName evidence="2">Uncharacterized protein</fullName>
    </submittedName>
</protein>
<dbReference type="EMBL" id="CAADFM010000017">
    <property type="protein sequence ID" value="VFK08405.1"/>
    <property type="molecule type" value="Genomic_DNA"/>
</dbReference>
<reference evidence="2" key="1">
    <citation type="submission" date="2019-02" db="EMBL/GenBank/DDBJ databases">
        <authorList>
            <person name="Gruber-Vodicka R. H."/>
            <person name="Seah K. B. B."/>
        </authorList>
    </citation>
    <scope>NUCLEOTIDE SEQUENCE</scope>
    <source>
        <strain evidence="1">BECK_S312</strain>
        <strain evidence="2">BECK_S426</strain>
    </source>
</reference>
<gene>
    <name evidence="1" type="ORF">BECKLPF1236A_GA0070988_100173</name>
    <name evidence="2" type="ORF">BECKLPF1236C_GA0070990_100154</name>
</gene>
<dbReference type="AlphaFoldDB" id="A0A450X5X1"/>
<dbReference type="EMBL" id="CAADFP010000015">
    <property type="protein sequence ID" value="VFK24621.1"/>
    <property type="molecule type" value="Genomic_DNA"/>
</dbReference>
<sequence>MVLSSPWAIVLIHRNHHSTASAIAGKYNRQNMGAKQWRDFKYLRESALKTTRAWAIKEWAIGE</sequence>
<organism evidence="2">
    <name type="scientific">Candidatus Kentrum sp. LPFa</name>
    <dbReference type="NCBI Taxonomy" id="2126335"/>
    <lineage>
        <taxon>Bacteria</taxon>
        <taxon>Pseudomonadati</taxon>
        <taxon>Pseudomonadota</taxon>
        <taxon>Gammaproteobacteria</taxon>
        <taxon>Candidatus Kentrum</taxon>
    </lineage>
</organism>
<accession>A0A450X5X1</accession>
<proteinExistence type="predicted"/>